<reference evidence="7" key="1">
    <citation type="journal article" date="2023" name="Plant J.">
        <title>Genome sequences and population genomics provide insights into the demographic history, inbreeding, and mutation load of two 'living fossil' tree species of Dipteronia.</title>
        <authorList>
            <person name="Feng Y."/>
            <person name="Comes H.P."/>
            <person name="Chen J."/>
            <person name="Zhu S."/>
            <person name="Lu R."/>
            <person name="Zhang X."/>
            <person name="Li P."/>
            <person name="Qiu J."/>
            <person name="Olsen K.M."/>
            <person name="Qiu Y."/>
        </authorList>
    </citation>
    <scope>NUCLEOTIDE SEQUENCE</scope>
    <source>
        <tissue evidence="7">Leaf</tissue>
    </source>
</reference>
<dbReference type="InterPro" id="IPR002100">
    <property type="entry name" value="TF_MADSbox"/>
</dbReference>
<dbReference type="PANTHER" id="PTHR48019">
    <property type="entry name" value="SERUM RESPONSE FACTOR HOMOLOG"/>
    <property type="match status" value="1"/>
</dbReference>
<evidence type="ECO:0000313" key="8">
    <source>
        <dbReference type="Proteomes" id="UP001281410"/>
    </source>
</evidence>
<keyword evidence="8" id="KW-1185">Reference proteome</keyword>
<evidence type="ECO:0000256" key="2">
    <source>
        <dbReference type="ARBA" id="ARBA00023015"/>
    </source>
</evidence>
<protein>
    <recommendedName>
        <fullName evidence="6">MADS-box domain-containing protein</fullName>
    </recommendedName>
</protein>
<comment type="caution">
    <text evidence="7">The sequence shown here is derived from an EMBL/GenBank/DDBJ whole genome shotgun (WGS) entry which is preliminary data.</text>
</comment>
<evidence type="ECO:0000313" key="7">
    <source>
        <dbReference type="EMBL" id="KAK3227741.1"/>
    </source>
</evidence>
<keyword evidence="2" id="KW-0805">Transcription regulation</keyword>
<dbReference type="InterPro" id="IPR050142">
    <property type="entry name" value="MADS-box/MEF2_TF"/>
</dbReference>
<dbReference type="Gene3D" id="3.40.1810.10">
    <property type="entry name" value="Transcription factor, MADS-box"/>
    <property type="match status" value="1"/>
</dbReference>
<dbReference type="EMBL" id="JANJYJ010000002">
    <property type="protein sequence ID" value="KAK3227741.1"/>
    <property type="molecule type" value="Genomic_DNA"/>
</dbReference>
<evidence type="ECO:0000256" key="1">
    <source>
        <dbReference type="ARBA" id="ARBA00004123"/>
    </source>
</evidence>
<feature type="domain" description="MADS-box" evidence="6">
    <location>
        <begin position="1"/>
        <end position="51"/>
    </location>
</feature>
<dbReference type="PROSITE" id="PS50066">
    <property type="entry name" value="MADS_BOX_2"/>
    <property type="match status" value="1"/>
</dbReference>
<dbReference type="PRINTS" id="PR00404">
    <property type="entry name" value="MADSDOMAIN"/>
</dbReference>
<dbReference type="SUPFAM" id="SSF55455">
    <property type="entry name" value="SRF-like"/>
    <property type="match status" value="1"/>
</dbReference>
<dbReference type="GO" id="GO:0005634">
    <property type="term" value="C:nucleus"/>
    <property type="evidence" value="ECO:0007669"/>
    <property type="project" value="UniProtKB-SubCell"/>
</dbReference>
<organism evidence="7 8">
    <name type="scientific">Dipteronia sinensis</name>
    <dbReference type="NCBI Taxonomy" id="43782"/>
    <lineage>
        <taxon>Eukaryota</taxon>
        <taxon>Viridiplantae</taxon>
        <taxon>Streptophyta</taxon>
        <taxon>Embryophyta</taxon>
        <taxon>Tracheophyta</taxon>
        <taxon>Spermatophyta</taxon>
        <taxon>Magnoliopsida</taxon>
        <taxon>eudicotyledons</taxon>
        <taxon>Gunneridae</taxon>
        <taxon>Pentapetalae</taxon>
        <taxon>rosids</taxon>
        <taxon>malvids</taxon>
        <taxon>Sapindales</taxon>
        <taxon>Sapindaceae</taxon>
        <taxon>Hippocastanoideae</taxon>
        <taxon>Acereae</taxon>
        <taxon>Dipteronia</taxon>
    </lineage>
</organism>
<name>A0AAE0B0G5_9ROSI</name>
<dbReference type="InterPro" id="IPR036879">
    <property type="entry name" value="TF_MADSbox_sf"/>
</dbReference>
<comment type="subcellular location">
    <subcellularLocation>
        <location evidence="1">Nucleus</location>
    </subcellularLocation>
</comment>
<evidence type="ECO:0000256" key="3">
    <source>
        <dbReference type="ARBA" id="ARBA00023125"/>
    </source>
</evidence>
<sequence length="367" mass="43160">MGRGKLNLKFIENEKARMTTYQKRKKGLKKKAEEFATLCGVPTCMVIYGPRLKNRQVEVDVWPKEASDFMKAVDLYRDKGFYARGVKAYNLYDFFDDRKRKVDDKMNKLRKSNLESKFSSHWDDRLNSFGVDQLRVLLAKFDNNIEAAKRKIAMIKGADTHQVMINQRETEVDLELMMNINRQRPNISSVMPQLPLDYHQMQYFQSLHRVPYDFNNPNYNNQMTMDGCDLNLAGQFGGGVSSGGNNQAMQQPTFYFDRPQPTTMIVDNHVMINNQRAMYFYDKPMQQQHYDLQPLPSNISSQMHGSNHHHHHHHEFHDHHQLDDHFYWDTNEFGFKNERSGNLMLRNRDIAKIEERFYLPATFGGSI</sequence>
<dbReference type="GO" id="GO:0003677">
    <property type="term" value="F:DNA binding"/>
    <property type="evidence" value="ECO:0007669"/>
    <property type="project" value="UniProtKB-KW"/>
</dbReference>
<dbReference type="Proteomes" id="UP001281410">
    <property type="component" value="Unassembled WGS sequence"/>
</dbReference>
<dbReference type="AlphaFoldDB" id="A0AAE0B0G5"/>
<evidence type="ECO:0000256" key="5">
    <source>
        <dbReference type="ARBA" id="ARBA00023242"/>
    </source>
</evidence>
<dbReference type="GO" id="GO:0046983">
    <property type="term" value="F:protein dimerization activity"/>
    <property type="evidence" value="ECO:0007669"/>
    <property type="project" value="InterPro"/>
</dbReference>
<dbReference type="SMART" id="SM00432">
    <property type="entry name" value="MADS"/>
    <property type="match status" value="1"/>
</dbReference>
<keyword evidence="5" id="KW-0539">Nucleus</keyword>
<keyword evidence="4" id="KW-0804">Transcription</keyword>
<evidence type="ECO:0000259" key="6">
    <source>
        <dbReference type="PROSITE" id="PS50066"/>
    </source>
</evidence>
<gene>
    <name evidence="7" type="ORF">Dsin_007603</name>
</gene>
<evidence type="ECO:0000256" key="4">
    <source>
        <dbReference type="ARBA" id="ARBA00023163"/>
    </source>
</evidence>
<proteinExistence type="predicted"/>
<accession>A0AAE0B0G5</accession>
<keyword evidence="3" id="KW-0238">DNA-binding</keyword>
<dbReference type="Pfam" id="PF00319">
    <property type="entry name" value="SRF-TF"/>
    <property type="match status" value="1"/>
</dbReference>